<evidence type="ECO:0000313" key="1">
    <source>
        <dbReference type="EMBL" id="KAK1771187.1"/>
    </source>
</evidence>
<dbReference type="AlphaFoldDB" id="A0AAJ0C9I2"/>
<proteinExistence type="predicted"/>
<evidence type="ECO:0000313" key="2">
    <source>
        <dbReference type="Proteomes" id="UP001244011"/>
    </source>
</evidence>
<sequence length="252" mass="28291">MSLGHSRKSATTRWIEMRTEGFFFCALCSYDEPCERGLHPAGVRDTRPRFPDSIDTTQQDINHHSCSTHLLVLRVPSTARWVPARGGHTACVPGCSVASHKSLRNPISVITSPSSPQFKSVLDTQGEEGRAIPRRYQRPKSGIGQAEWRRERVRSTQLLLSSSISKLLRGNFTPASEGNARVKTCSAPHSNGIERYLSRPSPHESRSTPTLRKVCLSLCHHPILQTCPTTRQSWGARPCFFFFFFPPIHKPF</sequence>
<gene>
    <name evidence="1" type="ORF">QBC33DRAFT_235685</name>
</gene>
<reference evidence="1" key="1">
    <citation type="submission" date="2023-06" db="EMBL/GenBank/DDBJ databases">
        <title>Genome-scale phylogeny and comparative genomics of the fungal order Sordariales.</title>
        <authorList>
            <consortium name="Lawrence Berkeley National Laboratory"/>
            <person name="Hensen N."/>
            <person name="Bonometti L."/>
            <person name="Westerberg I."/>
            <person name="Brannstrom I.O."/>
            <person name="Guillou S."/>
            <person name="Cros-Aarteil S."/>
            <person name="Calhoun S."/>
            <person name="Haridas S."/>
            <person name="Kuo A."/>
            <person name="Mondo S."/>
            <person name="Pangilinan J."/>
            <person name="Riley R."/>
            <person name="Labutti K."/>
            <person name="Andreopoulos B."/>
            <person name="Lipzen A."/>
            <person name="Chen C."/>
            <person name="Yanf M."/>
            <person name="Daum C."/>
            <person name="Ng V."/>
            <person name="Clum A."/>
            <person name="Steindorff A."/>
            <person name="Ohm R."/>
            <person name="Martin F."/>
            <person name="Silar P."/>
            <person name="Natvig D."/>
            <person name="Lalanne C."/>
            <person name="Gautier V."/>
            <person name="Ament-Velasquez S.L."/>
            <person name="Kruys A."/>
            <person name="Hutchinson M.I."/>
            <person name="Powell A.J."/>
            <person name="Barry K."/>
            <person name="Miller A.N."/>
            <person name="Grigoriev I.V."/>
            <person name="Debuchy R."/>
            <person name="Gladieux P."/>
            <person name="Thoren M.H."/>
            <person name="Johannesson H."/>
        </authorList>
    </citation>
    <scope>NUCLEOTIDE SEQUENCE</scope>
    <source>
        <strain evidence="1">8032-3</strain>
    </source>
</reference>
<comment type="caution">
    <text evidence="1">The sequence shown here is derived from an EMBL/GenBank/DDBJ whole genome shotgun (WGS) entry which is preliminary data.</text>
</comment>
<dbReference type="EMBL" id="MU838999">
    <property type="protein sequence ID" value="KAK1771187.1"/>
    <property type="molecule type" value="Genomic_DNA"/>
</dbReference>
<dbReference type="Proteomes" id="UP001244011">
    <property type="component" value="Unassembled WGS sequence"/>
</dbReference>
<organism evidence="1 2">
    <name type="scientific">Phialemonium atrogriseum</name>
    <dbReference type="NCBI Taxonomy" id="1093897"/>
    <lineage>
        <taxon>Eukaryota</taxon>
        <taxon>Fungi</taxon>
        <taxon>Dikarya</taxon>
        <taxon>Ascomycota</taxon>
        <taxon>Pezizomycotina</taxon>
        <taxon>Sordariomycetes</taxon>
        <taxon>Sordariomycetidae</taxon>
        <taxon>Cephalothecales</taxon>
        <taxon>Cephalothecaceae</taxon>
        <taxon>Phialemonium</taxon>
    </lineage>
</organism>
<keyword evidence="2" id="KW-1185">Reference proteome</keyword>
<accession>A0AAJ0C9I2</accession>
<name>A0AAJ0C9I2_9PEZI</name>
<dbReference type="GeneID" id="85306059"/>
<protein>
    <submittedName>
        <fullName evidence="1">Uncharacterized protein</fullName>
    </submittedName>
</protein>
<dbReference type="RefSeq" id="XP_060287400.1">
    <property type="nucleotide sequence ID" value="XM_060422872.1"/>
</dbReference>